<dbReference type="InParanoid" id="A0A7M7N974"/>
<dbReference type="InterPro" id="IPR013549">
    <property type="entry name" value="DUF1731"/>
</dbReference>
<accession>A0A7M7N974</accession>
<dbReference type="Pfam" id="PF01370">
    <property type="entry name" value="Epimerase"/>
    <property type="match status" value="1"/>
</dbReference>
<dbReference type="PANTHER" id="PTHR11092:SF0">
    <property type="entry name" value="EPIMERASE FAMILY PROTEIN SDR39U1"/>
    <property type="match status" value="1"/>
</dbReference>
<dbReference type="InterPro" id="IPR001509">
    <property type="entry name" value="Epimerase_deHydtase"/>
</dbReference>
<dbReference type="AlphaFoldDB" id="A0A7M7N974"/>
<dbReference type="SUPFAM" id="SSF51735">
    <property type="entry name" value="NAD(P)-binding Rossmann-fold domains"/>
    <property type="match status" value="1"/>
</dbReference>
<keyword evidence="4" id="KW-1185">Reference proteome</keyword>
<evidence type="ECO:0000259" key="2">
    <source>
        <dbReference type="Pfam" id="PF08338"/>
    </source>
</evidence>
<dbReference type="PANTHER" id="PTHR11092">
    <property type="entry name" value="SUGAR NUCLEOTIDE EPIMERASE RELATED"/>
    <property type="match status" value="1"/>
</dbReference>
<dbReference type="GeneID" id="593033"/>
<dbReference type="OrthoDB" id="276721at2759"/>
<dbReference type="KEGG" id="spu:593033"/>
<reference evidence="3" key="2">
    <citation type="submission" date="2021-01" db="UniProtKB">
        <authorList>
            <consortium name="EnsemblMetazoa"/>
        </authorList>
    </citation>
    <scope>IDENTIFICATION</scope>
</reference>
<dbReference type="NCBIfam" id="TIGR01777">
    <property type="entry name" value="yfcH"/>
    <property type="match status" value="1"/>
</dbReference>
<dbReference type="OMA" id="YLPWIHI"/>
<feature type="domain" description="DUF1731" evidence="2">
    <location>
        <begin position="278"/>
        <end position="324"/>
    </location>
</feature>
<dbReference type="Proteomes" id="UP000007110">
    <property type="component" value="Unassembled WGS sequence"/>
</dbReference>
<organism evidence="3 4">
    <name type="scientific">Strongylocentrotus purpuratus</name>
    <name type="common">Purple sea urchin</name>
    <dbReference type="NCBI Taxonomy" id="7668"/>
    <lineage>
        <taxon>Eukaryota</taxon>
        <taxon>Metazoa</taxon>
        <taxon>Echinodermata</taxon>
        <taxon>Eleutherozoa</taxon>
        <taxon>Echinozoa</taxon>
        <taxon>Echinoidea</taxon>
        <taxon>Euechinoidea</taxon>
        <taxon>Echinacea</taxon>
        <taxon>Camarodonta</taxon>
        <taxon>Echinidea</taxon>
        <taxon>Strongylocentrotidae</taxon>
        <taxon>Strongylocentrotus</taxon>
    </lineage>
</organism>
<protein>
    <recommendedName>
        <fullName evidence="5">Epimerase family protein SDR39U1</fullName>
    </recommendedName>
</protein>
<dbReference type="EnsemblMetazoa" id="XM_030976012">
    <property type="protein sequence ID" value="XP_030831872"/>
    <property type="gene ID" value="LOC593033"/>
</dbReference>
<dbReference type="CDD" id="cd05242">
    <property type="entry name" value="SDR_a8"/>
    <property type="match status" value="1"/>
</dbReference>
<dbReference type="RefSeq" id="XP_030831872.1">
    <property type="nucleotide sequence ID" value="XM_030976012.1"/>
</dbReference>
<dbReference type="CTD" id="56948"/>
<evidence type="ECO:0000313" key="4">
    <source>
        <dbReference type="Proteomes" id="UP000007110"/>
    </source>
</evidence>
<feature type="domain" description="NAD-dependent epimerase/dehydratase" evidence="1">
    <location>
        <begin position="34"/>
        <end position="242"/>
    </location>
</feature>
<proteinExistence type="predicted"/>
<dbReference type="InterPro" id="IPR036291">
    <property type="entry name" value="NAD(P)-bd_dom_sf"/>
</dbReference>
<dbReference type="Pfam" id="PF08338">
    <property type="entry name" value="DUF1731"/>
    <property type="match status" value="1"/>
</dbReference>
<name>A0A7M7N974_STRPU</name>
<evidence type="ECO:0000259" key="1">
    <source>
        <dbReference type="Pfam" id="PF01370"/>
    </source>
</evidence>
<reference evidence="4" key="1">
    <citation type="submission" date="2015-02" db="EMBL/GenBank/DDBJ databases">
        <title>Genome sequencing for Strongylocentrotus purpuratus.</title>
        <authorList>
            <person name="Murali S."/>
            <person name="Liu Y."/>
            <person name="Vee V."/>
            <person name="English A."/>
            <person name="Wang M."/>
            <person name="Skinner E."/>
            <person name="Han Y."/>
            <person name="Muzny D.M."/>
            <person name="Worley K.C."/>
            <person name="Gibbs R.A."/>
        </authorList>
    </citation>
    <scope>NUCLEOTIDE SEQUENCE</scope>
</reference>
<evidence type="ECO:0000313" key="3">
    <source>
        <dbReference type="EnsemblMetazoa" id="XP_030831872"/>
    </source>
</evidence>
<sequence>MNFLALNATNRAIFSFAVHARCFSSSSSPQNMIVLIGGGTGFIGTALRKQLEVKGHKALLVSRSPGKDRVTWDEVKNNGLPQCDAVVNLTGENILNPAKRWTEDFKQVVWKSRVETTATLAEAISKASSPPSVFVGMSGVGYYPSSATAEYTEESMVEDQDYLGRLCVEWERSMGPVDGKEDGVRRAVVRTAVVLGKTGGAMSQMKWPFYFGVGGIIGSGQQYFPWIHIDDIAGIFVHAIENESISGVLNGIAPNPVTNHGFTKALGAAMWRPTLFPLPGFVVKGIFGDERAVMLLEGQKVLPKRTLESGFNFRYPDINSALKEVVS</sequence>
<dbReference type="Gene3D" id="3.40.50.720">
    <property type="entry name" value="NAD(P)-binding Rossmann-like Domain"/>
    <property type="match status" value="1"/>
</dbReference>
<dbReference type="InterPro" id="IPR010099">
    <property type="entry name" value="SDR39U1"/>
</dbReference>
<evidence type="ECO:0008006" key="5">
    <source>
        <dbReference type="Google" id="ProtNLM"/>
    </source>
</evidence>